<dbReference type="GO" id="GO:0005829">
    <property type="term" value="C:cytosol"/>
    <property type="evidence" value="ECO:0007669"/>
    <property type="project" value="TreeGrafter"/>
</dbReference>
<dbReference type="CDD" id="cd00038">
    <property type="entry name" value="CAP_ED"/>
    <property type="match status" value="1"/>
</dbReference>
<dbReference type="InterPro" id="IPR018490">
    <property type="entry name" value="cNMP-bd_dom_sf"/>
</dbReference>
<dbReference type="PANTHER" id="PTHR24567">
    <property type="entry name" value="CRP FAMILY TRANSCRIPTIONAL REGULATORY PROTEIN"/>
    <property type="match status" value="1"/>
</dbReference>
<dbReference type="RefSeq" id="WP_207689439.1">
    <property type="nucleotide sequence ID" value="NZ_CP061799.1"/>
</dbReference>
<reference evidence="2" key="1">
    <citation type="journal article" date="2021" name="Microb. Physiol.">
        <title>Proteogenomic Insights into the Physiology of Marine, Sulfate-Reducing, Filamentous Desulfonema limicola and Desulfonema magnum.</title>
        <authorList>
            <person name="Schnaars V."/>
            <person name="Wohlbrand L."/>
            <person name="Scheve S."/>
            <person name="Hinrichs C."/>
            <person name="Reinhardt R."/>
            <person name="Rabus R."/>
        </authorList>
    </citation>
    <scope>NUCLEOTIDE SEQUENCE</scope>
    <source>
        <strain evidence="2">5ac10</strain>
    </source>
</reference>
<dbReference type="EMBL" id="CP061799">
    <property type="protein sequence ID" value="QTA83626.1"/>
    <property type="molecule type" value="Genomic_DNA"/>
</dbReference>
<dbReference type="KEGG" id="dli:dnl_60390"/>
<evidence type="ECO:0000313" key="2">
    <source>
        <dbReference type="EMBL" id="QTA83626.1"/>
    </source>
</evidence>
<dbReference type="InterPro" id="IPR014710">
    <property type="entry name" value="RmlC-like_jellyroll"/>
</dbReference>
<dbReference type="InterPro" id="IPR050397">
    <property type="entry name" value="Env_Response_Regulators"/>
</dbReference>
<dbReference type="AlphaFoldDB" id="A0A975BDV0"/>
<dbReference type="GO" id="GO:0003700">
    <property type="term" value="F:DNA-binding transcription factor activity"/>
    <property type="evidence" value="ECO:0007669"/>
    <property type="project" value="TreeGrafter"/>
</dbReference>
<sequence>MMIDQGDILYGTTMVFMKDYMDISEKQTFEKGEFLFHEGDPAVYFYTLLKGGVRLKILETGHKIYMVNKPGEAFGWSSIVGRSNYSASAECIEPTTLLKINREKLGKLLEKHPECGCMFYKKIAEILGNRLIQCYELIASYS</sequence>
<dbReference type="Pfam" id="PF00027">
    <property type="entry name" value="cNMP_binding"/>
    <property type="match status" value="1"/>
</dbReference>
<dbReference type="SUPFAM" id="SSF51206">
    <property type="entry name" value="cAMP-binding domain-like"/>
    <property type="match status" value="1"/>
</dbReference>
<organism evidence="2 3">
    <name type="scientific">Desulfonema limicola</name>
    <dbReference type="NCBI Taxonomy" id="45656"/>
    <lineage>
        <taxon>Bacteria</taxon>
        <taxon>Pseudomonadati</taxon>
        <taxon>Thermodesulfobacteriota</taxon>
        <taxon>Desulfobacteria</taxon>
        <taxon>Desulfobacterales</taxon>
        <taxon>Desulfococcaceae</taxon>
        <taxon>Desulfonema</taxon>
    </lineage>
</organism>
<keyword evidence="3" id="KW-1185">Reference proteome</keyword>
<evidence type="ECO:0000259" key="1">
    <source>
        <dbReference type="PROSITE" id="PS50042"/>
    </source>
</evidence>
<dbReference type="PANTHER" id="PTHR24567:SF26">
    <property type="entry name" value="REGULATORY PROTEIN YEIL"/>
    <property type="match status" value="1"/>
</dbReference>
<evidence type="ECO:0000313" key="3">
    <source>
        <dbReference type="Proteomes" id="UP000663720"/>
    </source>
</evidence>
<dbReference type="SMART" id="SM00100">
    <property type="entry name" value="cNMP"/>
    <property type="match status" value="1"/>
</dbReference>
<proteinExistence type="predicted"/>
<protein>
    <submittedName>
        <fullName evidence="2">Cyclic nucleotide-binding domain-containing protein</fullName>
    </submittedName>
</protein>
<dbReference type="PROSITE" id="PS50042">
    <property type="entry name" value="CNMP_BINDING_3"/>
    <property type="match status" value="1"/>
</dbReference>
<gene>
    <name evidence="2" type="ORF">dnl_60390</name>
</gene>
<feature type="domain" description="Cyclic nucleotide-binding" evidence="1">
    <location>
        <begin position="8"/>
        <end position="109"/>
    </location>
</feature>
<dbReference type="Gene3D" id="2.60.120.10">
    <property type="entry name" value="Jelly Rolls"/>
    <property type="match status" value="1"/>
</dbReference>
<accession>A0A975BDV0</accession>
<dbReference type="InterPro" id="IPR000595">
    <property type="entry name" value="cNMP-bd_dom"/>
</dbReference>
<name>A0A975BDV0_9BACT</name>
<dbReference type="Proteomes" id="UP000663720">
    <property type="component" value="Chromosome"/>
</dbReference>